<name>A0A233V9W1_FINMA</name>
<sequence length="112" mass="12506">MISKIPKSVGNKDVSKVMRGIDVVWEKSTIKTISWTTNSQISPYANMFIVPRANQSELNDKQIISVKIGDLGEVSNGITKDIPYLRFSKSFDELLGTSDWIHAGTIITVTYK</sequence>
<comment type="caution">
    <text evidence="1">The sequence shown here is derived from an EMBL/GenBank/DDBJ whole genome shotgun (WGS) entry which is preliminary data.</text>
</comment>
<dbReference type="RefSeq" id="WP_094205108.1">
    <property type="nucleotide sequence ID" value="NZ_NDYC01000004.1"/>
</dbReference>
<protein>
    <submittedName>
        <fullName evidence="1">Uncharacterized protein</fullName>
    </submittedName>
</protein>
<accession>A0A233V9W1</accession>
<dbReference type="AlphaFoldDB" id="A0A233V9W1"/>
<evidence type="ECO:0000313" key="1">
    <source>
        <dbReference type="EMBL" id="OXZ29166.1"/>
    </source>
</evidence>
<proteinExistence type="predicted"/>
<dbReference type="EMBL" id="NDYC01000004">
    <property type="protein sequence ID" value="OXZ29166.1"/>
    <property type="molecule type" value="Genomic_DNA"/>
</dbReference>
<gene>
    <name evidence="1" type="ORF">B9N49_00660</name>
</gene>
<reference evidence="2" key="1">
    <citation type="submission" date="2017-04" db="EMBL/GenBank/DDBJ databases">
        <title>Finegoldia magna isolated from orthopedic joint implant-associated infections.</title>
        <authorList>
            <person name="Bjorklund S."/>
            <person name="Bruggemann H."/>
            <person name="Jensen A."/>
            <person name="Hellmark B."/>
            <person name="Soderquist B."/>
        </authorList>
    </citation>
    <scope>NUCLEOTIDE SEQUENCE [LARGE SCALE GENOMIC DNA]</scope>
    <source>
        <strain evidence="2">CCUG 54800</strain>
    </source>
</reference>
<organism evidence="1 2">
    <name type="scientific">Finegoldia magna</name>
    <name type="common">Peptostreptococcus magnus</name>
    <dbReference type="NCBI Taxonomy" id="1260"/>
    <lineage>
        <taxon>Bacteria</taxon>
        <taxon>Bacillati</taxon>
        <taxon>Bacillota</taxon>
        <taxon>Tissierellia</taxon>
        <taxon>Tissierellales</taxon>
        <taxon>Peptoniphilaceae</taxon>
        <taxon>Finegoldia</taxon>
    </lineage>
</organism>
<evidence type="ECO:0000313" key="2">
    <source>
        <dbReference type="Proteomes" id="UP000215413"/>
    </source>
</evidence>
<dbReference type="Proteomes" id="UP000215413">
    <property type="component" value="Unassembled WGS sequence"/>
</dbReference>